<accession>A0A840PY53</accession>
<keyword evidence="1" id="KW-1133">Transmembrane helix</keyword>
<evidence type="ECO:0000256" key="1">
    <source>
        <dbReference type="SAM" id="Phobius"/>
    </source>
</evidence>
<evidence type="ECO:0000313" key="3">
    <source>
        <dbReference type="Proteomes" id="UP000557217"/>
    </source>
</evidence>
<organism evidence="2 3">
    <name type="scientific">Ureibacillus thermosphaericus</name>
    <dbReference type="NCBI Taxonomy" id="51173"/>
    <lineage>
        <taxon>Bacteria</taxon>
        <taxon>Bacillati</taxon>
        <taxon>Bacillota</taxon>
        <taxon>Bacilli</taxon>
        <taxon>Bacillales</taxon>
        <taxon>Caryophanaceae</taxon>
        <taxon>Ureibacillus</taxon>
    </lineage>
</organism>
<gene>
    <name evidence="2" type="ORF">HNR36_002654</name>
</gene>
<name>A0A840PY53_URETH</name>
<dbReference type="EMBL" id="JACHGZ010000043">
    <property type="protein sequence ID" value="MBB5150254.1"/>
    <property type="molecule type" value="Genomic_DNA"/>
</dbReference>
<evidence type="ECO:0000313" key="2">
    <source>
        <dbReference type="EMBL" id="MBB5150254.1"/>
    </source>
</evidence>
<keyword evidence="1" id="KW-0472">Membrane</keyword>
<proteinExistence type="predicted"/>
<keyword evidence="1" id="KW-0812">Transmembrane</keyword>
<dbReference type="AlphaFoldDB" id="A0A840PY53"/>
<comment type="caution">
    <text evidence="2">The sequence shown here is derived from an EMBL/GenBank/DDBJ whole genome shotgun (WGS) entry which is preliminary data.</text>
</comment>
<keyword evidence="3" id="KW-1185">Reference proteome</keyword>
<reference evidence="2 3" key="1">
    <citation type="submission" date="2020-08" db="EMBL/GenBank/DDBJ databases">
        <title>Genomic Encyclopedia of Type Strains, Phase IV (KMG-IV): sequencing the most valuable type-strain genomes for metagenomic binning, comparative biology and taxonomic classification.</title>
        <authorList>
            <person name="Goeker M."/>
        </authorList>
    </citation>
    <scope>NUCLEOTIDE SEQUENCE [LARGE SCALE GENOMIC DNA]</scope>
    <source>
        <strain evidence="2 3">DSM 10633</strain>
    </source>
</reference>
<dbReference type="Proteomes" id="UP000557217">
    <property type="component" value="Unassembled WGS sequence"/>
</dbReference>
<protein>
    <submittedName>
        <fullName evidence="2">Preprotein translocase subunit SecG</fullName>
    </submittedName>
</protein>
<feature type="transmembrane region" description="Helical" evidence="1">
    <location>
        <begin position="6"/>
        <end position="23"/>
    </location>
</feature>
<sequence>MIPIVMLVFVIVLMLLFILFVFLQKPSNHRNEEFIGLEDKKNE</sequence>